<evidence type="ECO:0000313" key="4">
    <source>
        <dbReference type="EMBL" id="CAD2218907.1"/>
    </source>
</evidence>
<feature type="coiled-coil region" evidence="2">
    <location>
        <begin position="23"/>
        <end position="123"/>
    </location>
</feature>
<evidence type="ECO:0000256" key="2">
    <source>
        <dbReference type="SAM" id="Coils"/>
    </source>
</evidence>
<keyword evidence="1" id="KW-0862">Zinc</keyword>
<dbReference type="AlphaFoldDB" id="S9WWJ2"/>
<dbReference type="VEuPathDB" id="TriTrypDB:ADEAN_000640000"/>
<dbReference type="InterPro" id="IPR013083">
    <property type="entry name" value="Znf_RING/FYVE/PHD"/>
</dbReference>
<dbReference type="Gene3D" id="3.30.40.10">
    <property type="entry name" value="Zinc/RING finger domain, C3HC4 (zinc finger)"/>
    <property type="match status" value="1"/>
</dbReference>
<protein>
    <submittedName>
        <fullName evidence="4">Zinc finger, C3HC4 type (RING finger) containing protein, putative</fullName>
    </submittedName>
</protein>
<dbReference type="EMBL" id="LR877156">
    <property type="protein sequence ID" value="CAD2218907.1"/>
    <property type="molecule type" value="Genomic_DNA"/>
</dbReference>
<accession>S9WWJ2</accession>
<proteinExistence type="predicted"/>
<dbReference type="InterPro" id="IPR001841">
    <property type="entry name" value="Znf_RING"/>
</dbReference>
<evidence type="ECO:0000259" key="3">
    <source>
        <dbReference type="PROSITE" id="PS50089"/>
    </source>
</evidence>
<keyword evidence="1" id="KW-0479">Metal-binding</keyword>
<evidence type="ECO:0000313" key="5">
    <source>
        <dbReference type="Proteomes" id="UP000515908"/>
    </source>
</evidence>
<feature type="domain" description="RING-type" evidence="3">
    <location>
        <begin position="224"/>
        <end position="264"/>
    </location>
</feature>
<dbReference type="GO" id="GO:0008270">
    <property type="term" value="F:zinc ion binding"/>
    <property type="evidence" value="ECO:0007669"/>
    <property type="project" value="UniProtKB-KW"/>
</dbReference>
<keyword evidence="2" id="KW-0175">Coiled coil</keyword>
<evidence type="ECO:0000256" key="1">
    <source>
        <dbReference type="PROSITE-ProRule" id="PRU00175"/>
    </source>
</evidence>
<dbReference type="PROSITE" id="PS50089">
    <property type="entry name" value="ZF_RING_2"/>
    <property type="match status" value="1"/>
</dbReference>
<gene>
    <name evidence="4" type="ORF">ADEAN_000640000</name>
</gene>
<dbReference type="Pfam" id="PF13923">
    <property type="entry name" value="zf-C3HC4_2"/>
    <property type="match status" value="1"/>
</dbReference>
<dbReference type="SMART" id="SM00184">
    <property type="entry name" value="RING"/>
    <property type="match status" value="1"/>
</dbReference>
<sequence>MEDLLVIPTESELMNAKRLNTLADQLSRSLVVLRTRVARMEQRQQFNGTAAVLPFQIRRARAEREQLQLEIKQTDRTIKRLLLMSEQMEKAIRQRDDVIEETRIKLVQEIEELKVQREQQEAQIRSGYIERINMLQRYWPWRQLLELGDTAVGATFEEELARGPRYRNVGIQNNIQSDYILQQLHWVEQIVQREETFRKHLQNLDSMIEDLNDINELLESTLTCTVCGLLFEAPVLFWPCGHTFCQVCFQSLAIAPSLYRCPTCGSIGSEGYVHNLLVSDTVAKWIFKDAGYGDLQEPLNNIRVHLSRFRRTRMESKIEELKELLADYQSSEKSKNMQDLRTIDITYRAF</sequence>
<dbReference type="Proteomes" id="UP000515908">
    <property type="component" value="Chromosome 12"/>
</dbReference>
<keyword evidence="5" id="KW-1185">Reference proteome</keyword>
<name>S9WWJ2_9TRYP</name>
<reference evidence="4 5" key="1">
    <citation type="submission" date="2020-08" db="EMBL/GenBank/DDBJ databases">
        <authorList>
            <person name="Newling K."/>
            <person name="Davey J."/>
            <person name="Forrester S."/>
        </authorList>
    </citation>
    <scope>NUCLEOTIDE SEQUENCE [LARGE SCALE GENOMIC DNA]</scope>
    <source>
        <strain evidence="5">Crithidia deanei Carvalho (ATCC PRA-265)</strain>
    </source>
</reference>
<organism evidence="4 5">
    <name type="scientific">Angomonas deanei</name>
    <dbReference type="NCBI Taxonomy" id="59799"/>
    <lineage>
        <taxon>Eukaryota</taxon>
        <taxon>Discoba</taxon>
        <taxon>Euglenozoa</taxon>
        <taxon>Kinetoplastea</taxon>
        <taxon>Metakinetoplastina</taxon>
        <taxon>Trypanosomatida</taxon>
        <taxon>Trypanosomatidae</taxon>
        <taxon>Strigomonadinae</taxon>
        <taxon>Angomonas</taxon>
    </lineage>
</organism>
<dbReference type="SUPFAM" id="SSF57850">
    <property type="entry name" value="RING/U-box"/>
    <property type="match status" value="1"/>
</dbReference>
<keyword evidence="1" id="KW-0863">Zinc-finger</keyword>
<dbReference type="OrthoDB" id="5330228at2759"/>